<proteinExistence type="predicted"/>
<evidence type="ECO:0000313" key="6">
    <source>
        <dbReference type="Proteomes" id="UP000178432"/>
    </source>
</evidence>
<gene>
    <name evidence="5" type="ORF">A2663_02605</name>
</gene>
<accession>A0A1G1Y395</accession>
<sequence>MKMNNKIVGIIAAIVILAAGILLFAPKPEEKKIDPLGELVFIKADLPPELTEQYQKLFDAAKNDIQKDPGKYMAWIQIGQTKLDAGDYEGAERAWRHIAELKPDSYVAFRQLGYLYGYVVHDFPKAEAAYREVIKRDAGLADSYTSLYDIYRSWEGKESLAPQILLEGLQNLKDEPYLIAALARHYRYNNEIDKAIEYFEKLLAVDPQNQEAQEALKNLK</sequence>
<keyword evidence="4" id="KW-0472">Membrane</keyword>
<name>A0A1G1Y395_9BACT</name>
<dbReference type="PANTHER" id="PTHR12558:SF13">
    <property type="entry name" value="CELL DIVISION CYCLE PROTEIN 27 HOMOLOG"/>
    <property type="match status" value="1"/>
</dbReference>
<dbReference type="EMBL" id="MHIF01000057">
    <property type="protein sequence ID" value="OGY46664.1"/>
    <property type="molecule type" value="Genomic_DNA"/>
</dbReference>
<comment type="caution">
    <text evidence="5">The sequence shown here is derived from an EMBL/GenBank/DDBJ whole genome shotgun (WGS) entry which is preliminary data.</text>
</comment>
<evidence type="ECO:0000256" key="3">
    <source>
        <dbReference type="PROSITE-ProRule" id="PRU00339"/>
    </source>
</evidence>
<dbReference type="InterPro" id="IPR013105">
    <property type="entry name" value="TPR_2"/>
</dbReference>
<dbReference type="Proteomes" id="UP000178432">
    <property type="component" value="Unassembled WGS sequence"/>
</dbReference>
<feature type="repeat" description="TPR" evidence="3">
    <location>
        <begin position="176"/>
        <end position="209"/>
    </location>
</feature>
<dbReference type="Pfam" id="PF07719">
    <property type="entry name" value="TPR_2"/>
    <property type="match status" value="1"/>
</dbReference>
<keyword evidence="1" id="KW-0677">Repeat</keyword>
<keyword evidence="4" id="KW-1133">Transmembrane helix</keyword>
<feature type="transmembrane region" description="Helical" evidence="4">
    <location>
        <begin position="7"/>
        <end position="25"/>
    </location>
</feature>
<dbReference type="InterPro" id="IPR011990">
    <property type="entry name" value="TPR-like_helical_dom_sf"/>
</dbReference>
<evidence type="ECO:0000256" key="2">
    <source>
        <dbReference type="ARBA" id="ARBA00022803"/>
    </source>
</evidence>
<feature type="repeat" description="TPR" evidence="3">
    <location>
        <begin position="72"/>
        <end position="105"/>
    </location>
</feature>
<dbReference type="Gene3D" id="1.25.40.10">
    <property type="entry name" value="Tetratricopeptide repeat domain"/>
    <property type="match status" value="1"/>
</dbReference>
<evidence type="ECO:0000313" key="5">
    <source>
        <dbReference type="EMBL" id="OGY46664.1"/>
    </source>
</evidence>
<keyword evidence="4" id="KW-0812">Transmembrane</keyword>
<dbReference type="PROSITE" id="PS50005">
    <property type="entry name" value="TPR"/>
    <property type="match status" value="2"/>
</dbReference>
<evidence type="ECO:0000256" key="4">
    <source>
        <dbReference type="SAM" id="Phobius"/>
    </source>
</evidence>
<dbReference type="AlphaFoldDB" id="A0A1G1Y395"/>
<dbReference type="InterPro" id="IPR019734">
    <property type="entry name" value="TPR_rpt"/>
</dbReference>
<reference evidence="5 6" key="1">
    <citation type="journal article" date="2016" name="Nat. Commun.">
        <title>Thousands of microbial genomes shed light on interconnected biogeochemical processes in an aquifer system.</title>
        <authorList>
            <person name="Anantharaman K."/>
            <person name="Brown C.T."/>
            <person name="Hug L.A."/>
            <person name="Sharon I."/>
            <person name="Castelle C.J."/>
            <person name="Probst A.J."/>
            <person name="Thomas B.C."/>
            <person name="Singh A."/>
            <person name="Wilkins M.J."/>
            <person name="Karaoz U."/>
            <person name="Brodie E.L."/>
            <person name="Williams K.H."/>
            <person name="Hubbard S.S."/>
            <person name="Banfield J.F."/>
        </authorList>
    </citation>
    <scope>NUCLEOTIDE SEQUENCE [LARGE SCALE GENOMIC DNA]</scope>
</reference>
<organism evidence="5 6">
    <name type="scientific">Candidatus Buchananbacteria bacterium RIFCSPHIGHO2_01_FULL_46_12</name>
    <dbReference type="NCBI Taxonomy" id="1797536"/>
    <lineage>
        <taxon>Bacteria</taxon>
        <taxon>Candidatus Buchananiibacteriota</taxon>
    </lineage>
</organism>
<evidence type="ECO:0000256" key="1">
    <source>
        <dbReference type="ARBA" id="ARBA00022737"/>
    </source>
</evidence>
<dbReference type="PANTHER" id="PTHR12558">
    <property type="entry name" value="CELL DIVISION CYCLE 16,23,27"/>
    <property type="match status" value="1"/>
</dbReference>
<dbReference type="SMART" id="SM00028">
    <property type="entry name" value="TPR"/>
    <property type="match status" value="3"/>
</dbReference>
<dbReference type="SUPFAM" id="SSF48452">
    <property type="entry name" value="TPR-like"/>
    <property type="match status" value="1"/>
</dbReference>
<keyword evidence="2 3" id="KW-0802">TPR repeat</keyword>
<protein>
    <submittedName>
        <fullName evidence="5">Uncharacterized protein</fullName>
    </submittedName>
</protein>